<dbReference type="InterPro" id="IPR003838">
    <property type="entry name" value="ABC3_permease_C"/>
</dbReference>
<feature type="transmembrane region" description="Helical" evidence="6">
    <location>
        <begin position="300"/>
        <end position="323"/>
    </location>
</feature>
<keyword evidence="4 6" id="KW-1133">Transmembrane helix</keyword>
<gene>
    <name evidence="8" type="ordered locus">Fbal_2568</name>
</gene>
<feature type="transmembrane region" description="Helical" evidence="6">
    <location>
        <begin position="20"/>
        <end position="40"/>
    </location>
</feature>
<accession>E1SPF3</accession>
<evidence type="ECO:0000256" key="4">
    <source>
        <dbReference type="ARBA" id="ARBA00022989"/>
    </source>
</evidence>
<keyword evidence="5 6" id="KW-0472">Membrane</keyword>
<feature type="transmembrane region" description="Helical" evidence="6">
    <location>
        <begin position="383"/>
        <end position="403"/>
    </location>
</feature>
<evidence type="ECO:0000259" key="7">
    <source>
        <dbReference type="Pfam" id="PF02687"/>
    </source>
</evidence>
<dbReference type="InterPro" id="IPR038766">
    <property type="entry name" value="Membrane_comp_ABC_pdt"/>
</dbReference>
<keyword evidence="3 6" id="KW-0812">Transmembrane</keyword>
<feature type="transmembrane region" description="Helical" evidence="6">
    <location>
        <begin position="697"/>
        <end position="718"/>
    </location>
</feature>
<dbReference type="KEGG" id="fbl:Fbal_2568"/>
<dbReference type="AlphaFoldDB" id="E1SPF3"/>
<dbReference type="GeneID" id="67182774"/>
<keyword evidence="2" id="KW-1003">Cell membrane</keyword>
<dbReference type="RefSeq" id="WP_013346076.1">
    <property type="nucleotide sequence ID" value="NC_014541.1"/>
</dbReference>
<feature type="domain" description="ABC3 transporter permease C-terminal" evidence="7">
    <location>
        <begin position="703"/>
        <end position="812"/>
    </location>
</feature>
<feature type="transmembrane region" description="Helical" evidence="6">
    <location>
        <begin position="786"/>
        <end position="805"/>
    </location>
</feature>
<feature type="transmembrane region" description="Helical" evidence="6">
    <location>
        <begin position="461"/>
        <end position="480"/>
    </location>
</feature>
<dbReference type="eggNOG" id="COG3127">
    <property type="taxonomic scope" value="Bacteria"/>
</dbReference>
<comment type="subcellular location">
    <subcellularLocation>
        <location evidence="1">Cell membrane</location>
        <topology evidence="1">Multi-pass membrane protein</topology>
    </subcellularLocation>
</comment>
<dbReference type="PANTHER" id="PTHR30287:SF1">
    <property type="entry name" value="INNER MEMBRANE PROTEIN"/>
    <property type="match status" value="1"/>
</dbReference>
<evidence type="ECO:0000256" key="3">
    <source>
        <dbReference type="ARBA" id="ARBA00022692"/>
    </source>
</evidence>
<name>E1SPF3_FERBD</name>
<dbReference type="OrthoDB" id="5292592at2"/>
<evidence type="ECO:0000256" key="5">
    <source>
        <dbReference type="ARBA" id="ARBA00023136"/>
    </source>
</evidence>
<dbReference type="STRING" id="550540.Fbal_2568"/>
<dbReference type="Pfam" id="PF02687">
    <property type="entry name" value="FtsX"/>
    <property type="match status" value="2"/>
</dbReference>
<dbReference type="HOGENOM" id="CLU_009475_2_0_6"/>
<feature type="transmembrane region" description="Helical" evidence="6">
    <location>
        <begin position="248"/>
        <end position="268"/>
    </location>
</feature>
<feature type="transmembrane region" description="Helical" evidence="6">
    <location>
        <begin position="752"/>
        <end position="774"/>
    </location>
</feature>
<dbReference type="Proteomes" id="UP000006683">
    <property type="component" value="Chromosome"/>
</dbReference>
<dbReference type="EMBL" id="CP002209">
    <property type="protein sequence ID" value="ADN76770.1"/>
    <property type="molecule type" value="Genomic_DNA"/>
</dbReference>
<dbReference type="GO" id="GO:0005886">
    <property type="term" value="C:plasma membrane"/>
    <property type="evidence" value="ECO:0007669"/>
    <property type="project" value="UniProtKB-SubCell"/>
</dbReference>
<feature type="domain" description="ABC3 transporter permease C-terminal" evidence="7">
    <location>
        <begin position="253"/>
        <end position="370"/>
    </location>
</feature>
<evidence type="ECO:0000256" key="1">
    <source>
        <dbReference type="ARBA" id="ARBA00004651"/>
    </source>
</evidence>
<feature type="transmembrane region" description="Helical" evidence="6">
    <location>
        <begin position="343"/>
        <end position="363"/>
    </location>
</feature>
<evidence type="ECO:0000256" key="6">
    <source>
        <dbReference type="SAM" id="Phobius"/>
    </source>
</evidence>
<sequence>MTSLPLAWRLFRRELARGQLRLIAAALILAVTAVSGLGLVSDRLKRAIDHQAATFLAADRILNSPQEVDPAWLEQARNLGVAVATTLEFQSMLFAGDELQLVTIKAVSDGYPLRGDIEMMTPRTGALPSAGSLWLDRRLASWLQSAEEGEVGEGIFRLEGVINRLPDAGFNVFASAPVVLMRLDDVAQTGVIQPGSRLQWRYQFAGRESAIAELERFLEPRLTTSQRLVDVRSQESPLARAIGRAEQFLLLSALLGIALACAAIGVAARRYCQRHYDVVAMFKTLGASHGQVRTIFVSHLALVTLLSIVAGLGLGWLAAQGMIQLLPAEFGSTAMDAFPWRPLALGAGTGVIAGFGFTLYPLLRLLSVPPMRVLRQDIGPARWGAGLNGLLALTALSLLAWLYSGSWKMTLVLIIGALVLGGLLALVGLLLLRSGRQLGMATASPLKLALAGLRRRASDNALQLVGFSVALMLLLTILALRQDLLSDWQAQLPQNTPDHFLVNIAPEDTAALETFLAERQVRATDLYPVIRGRLSAINGETVQRRVTKEDEEEPQGPRGIGRELNLTYRTELPPNNPVVAGQWYGADSRDEVSVEARVAERLGIGLGDSLSFTIDGREFSVTVTSLRQVNWETMQPNFFMIFPPAVLEPFVATYIASFYHPEGQPELVGELIRQFPTVSVIDVGALIEQLRGVIDQVSLALSLVLLVVVVASALVLLAQTEAGMASRRQELAIMRTLGAPGRLLRSAVNWEFMILGALAGLMAVMVAELTLYLLKTQVFNLVVQAHWLWWALTPVLGAILIGLMGRFACRRLLAQNCAALLRRD</sequence>
<evidence type="ECO:0000256" key="2">
    <source>
        <dbReference type="ARBA" id="ARBA00022475"/>
    </source>
</evidence>
<feature type="transmembrane region" description="Helical" evidence="6">
    <location>
        <begin position="409"/>
        <end position="432"/>
    </location>
</feature>
<reference evidence="8 9" key="1">
    <citation type="journal article" date="2010" name="Stand. Genomic Sci.">
        <title>Complete genome sequence of Ferrimonas balearica type strain (PAT).</title>
        <authorList>
            <person name="Nolan M."/>
            <person name="Sikorski J."/>
            <person name="Davenport K."/>
            <person name="Lucas S."/>
            <person name="Glavina Del Rio T."/>
            <person name="Tice H."/>
            <person name="Cheng J."/>
            <person name="Goodwin L."/>
            <person name="Pitluck S."/>
            <person name="Liolios K."/>
            <person name="Ivanova N."/>
            <person name="Mavromatis K."/>
            <person name="Ovchinnikova G."/>
            <person name="Pati A."/>
            <person name="Chen A."/>
            <person name="Palaniappan K."/>
            <person name="Land M."/>
            <person name="Hauser L."/>
            <person name="Chang Y."/>
            <person name="Jeffries C."/>
            <person name="Tapia R."/>
            <person name="Brettin T."/>
            <person name="Detter J."/>
            <person name="Han C."/>
            <person name="Yasawong M."/>
            <person name="Rohde M."/>
            <person name="Tindall B."/>
            <person name="Goker M."/>
            <person name="Woyke T."/>
            <person name="Bristow J."/>
            <person name="Eisen J."/>
            <person name="Markowitz V."/>
            <person name="Hugenholtz P."/>
            <person name="Kyrpides N."/>
            <person name="Klenk H."/>
            <person name="Lapidus A."/>
        </authorList>
    </citation>
    <scope>NUCLEOTIDE SEQUENCE [LARGE SCALE GENOMIC DNA]</scope>
    <source>
        <strain evidence="9">DSM 9799 / CCM 4581 / KCTC 23876 / PAT</strain>
    </source>
</reference>
<dbReference type="PANTHER" id="PTHR30287">
    <property type="entry name" value="MEMBRANE COMPONENT OF PREDICTED ABC SUPERFAMILY METABOLITE UPTAKE TRANSPORTER"/>
    <property type="match status" value="1"/>
</dbReference>
<protein>
    <recommendedName>
        <fullName evidence="7">ABC3 transporter permease C-terminal domain-containing protein</fullName>
    </recommendedName>
</protein>
<evidence type="ECO:0000313" key="9">
    <source>
        <dbReference type="Proteomes" id="UP000006683"/>
    </source>
</evidence>
<proteinExistence type="predicted"/>
<organism evidence="8 9">
    <name type="scientific">Ferrimonas balearica (strain DSM 9799 / CCM 4581 / KCTC 23876 / PAT)</name>
    <dbReference type="NCBI Taxonomy" id="550540"/>
    <lineage>
        <taxon>Bacteria</taxon>
        <taxon>Pseudomonadati</taxon>
        <taxon>Pseudomonadota</taxon>
        <taxon>Gammaproteobacteria</taxon>
        <taxon>Alteromonadales</taxon>
        <taxon>Ferrimonadaceae</taxon>
        <taxon>Ferrimonas</taxon>
    </lineage>
</organism>
<keyword evidence="9" id="KW-1185">Reference proteome</keyword>
<evidence type="ECO:0000313" key="8">
    <source>
        <dbReference type="EMBL" id="ADN76770.1"/>
    </source>
</evidence>